<keyword evidence="4" id="KW-1185">Reference proteome</keyword>
<accession>A0ABS3TH57</accession>
<organism evidence="3 4">
    <name type="scientific">Hymenobacter defluvii</name>
    <dbReference type="NCBI Taxonomy" id="2054411"/>
    <lineage>
        <taxon>Bacteria</taxon>
        <taxon>Pseudomonadati</taxon>
        <taxon>Bacteroidota</taxon>
        <taxon>Cytophagia</taxon>
        <taxon>Cytophagales</taxon>
        <taxon>Hymenobacteraceae</taxon>
        <taxon>Hymenobacter</taxon>
    </lineage>
</organism>
<protein>
    <submittedName>
        <fullName evidence="3">DUF3592 domain-containing protein</fullName>
    </submittedName>
</protein>
<dbReference type="RefSeq" id="WP_185281108.1">
    <property type="nucleotide sequence ID" value="NZ_JAGETX010000022.1"/>
</dbReference>
<dbReference type="Pfam" id="PF12158">
    <property type="entry name" value="DUF3592"/>
    <property type="match status" value="1"/>
</dbReference>
<feature type="transmembrane region" description="Helical" evidence="1">
    <location>
        <begin position="96"/>
        <end position="120"/>
    </location>
</feature>
<feature type="domain" description="DUF3592" evidence="2">
    <location>
        <begin position="24"/>
        <end position="91"/>
    </location>
</feature>
<evidence type="ECO:0000313" key="4">
    <source>
        <dbReference type="Proteomes" id="UP000670527"/>
    </source>
</evidence>
<dbReference type="Proteomes" id="UP000670527">
    <property type="component" value="Unassembled WGS sequence"/>
</dbReference>
<keyword evidence="1" id="KW-0812">Transmembrane</keyword>
<evidence type="ECO:0000259" key="2">
    <source>
        <dbReference type="Pfam" id="PF12158"/>
    </source>
</evidence>
<keyword evidence="1" id="KW-0472">Membrane</keyword>
<sequence length="129" mass="14619">MFFLVVSLLSLRSRIHTIKTQESTTATVIRIDCEKDNEGDNTYRAIFRYTTRNNQELIYTQTSSTNPAAWEVGEQVRIVYDPENPVDAIMLSFFEAFGMIVILLIVSLAMLVVGGGHYFANKLFESISN</sequence>
<evidence type="ECO:0000313" key="3">
    <source>
        <dbReference type="EMBL" id="MBO3272997.1"/>
    </source>
</evidence>
<gene>
    <name evidence="3" type="ORF">J4D97_20270</name>
</gene>
<proteinExistence type="predicted"/>
<keyword evidence="1" id="KW-1133">Transmembrane helix</keyword>
<name>A0ABS3TH57_9BACT</name>
<reference evidence="3 4" key="1">
    <citation type="submission" date="2021-03" db="EMBL/GenBank/DDBJ databases">
        <authorList>
            <person name="Kim M.K."/>
        </authorList>
    </citation>
    <scope>NUCLEOTIDE SEQUENCE [LARGE SCALE GENOMIC DNA]</scope>
    <source>
        <strain evidence="3 4">BT507</strain>
    </source>
</reference>
<comment type="caution">
    <text evidence="3">The sequence shown here is derived from an EMBL/GenBank/DDBJ whole genome shotgun (WGS) entry which is preliminary data.</text>
</comment>
<dbReference type="EMBL" id="JAGETX010000022">
    <property type="protein sequence ID" value="MBO3272997.1"/>
    <property type="molecule type" value="Genomic_DNA"/>
</dbReference>
<evidence type="ECO:0000256" key="1">
    <source>
        <dbReference type="SAM" id="Phobius"/>
    </source>
</evidence>
<dbReference type="InterPro" id="IPR021994">
    <property type="entry name" value="DUF3592"/>
</dbReference>